<dbReference type="EMBL" id="VCLA01000186">
    <property type="protein sequence ID" value="MQT04150.1"/>
    <property type="molecule type" value="Genomic_DNA"/>
</dbReference>
<reference evidence="3 4" key="1">
    <citation type="submission" date="2019-05" db="EMBL/GenBank/DDBJ databases">
        <title>Comparative genomics and metabolomics analyses of clavulanic acid producing Streptomyces species provides insight into specialized metabolism and evolution of beta-lactam biosynthetic gene clusters.</title>
        <authorList>
            <person name="Moore M.A."/>
            <person name="Cruz-Morales P."/>
            <person name="Barona Gomez F."/>
            <person name="Kapil T."/>
        </authorList>
    </citation>
    <scope>NUCLEOTIDE SEQUENCE [LARGE SCALE GENOMIC DNA]</scope>
    <source>
        <strain evidence="3 4">NRRL 5741</strain>
    </source>
</reference>
<accession>A0A646KPY0</accession>
<dbReference type="InterPro" id="IPR012223">
    <property type="entry name" value="TEII"/>
</dbReference>
<dbReference type="InterPro" id="IPR001031">
    <property type="entry name" value="Thioesterase"/>
</dbReference>
<organism evidence="3 4">
    <name type="scientific">Streptomyces jumonjinensis</name>
    <dbReference type="NCBI Taxonomy" id="1945"/>
    <lineage>
        <taxon>Bacteria</taxon>
        <taxon>Bacillati</taxon>
        <taxon>Actinomycetota</taxon>
        <taxon>Actinomycetes</taxon>
        <taxon>Kitasatosporales</taxon>
        <taxon>Streptomycetaceae</taxon>
        <taxon>Streptomyces</taxon>
    </lineage>
</organism>
<sequence length="240" mass="25743">MSSPTVRVFCLPFAGAGATFYRGWPTPPEGIEIVPVQPAGREERYGEDPYDSIEAALGDLVPALRDQCADGRPYALFGHSFGAILAYELARELSTAPAAGPLWLMASGSAAPGVPLGRCSSELDDDEFVTRVEQLAGYVHPALADPDLREVVLPVLRADVHIHETYRLADARQLSVPVTVVRGTDDHQVGAEDCRAWAERTTAQCVTRELPGGHMYLADDPAPLFAIMAHLGSGLPGGRR</sequence>
<dbReference type="OrthoDB" id="8480037at2"/>
<dbReference type="Pfam" id="PF00975">
    <property type="entry name" value="Thioesterase"/>
    <property type="match status" value="1"/>
</dbReference>
<gene>
    <name evidence="3" type="ORF">FF041_29480</name>
</gene>
<protein>
    <submittedName>
        <fullName evidence="3">Thioesterase</fullName>
    </submittedName>
</protein>
<dbReference type="SUPFAM" id="SSF53474">
    <property type="entry name" value="alpha/beta-Hydrolases"/>
    <property type="match status" value="1"/>
</dbReference>
<dbReference type="Gene3D" id="3.40.50.1820">
    <property type="entry name" value="alpha/beta hydrolase"/>
    <property type="match status" value="1"/>
</dbReference>
<name>A0A646KPY0_STRJU</name>
<dbReference type="AlphaFoldDB" id="A0A646KPY0"/>
<keyword evidence="4" id="KW-1185">Reference proteome</keyword>
<dbReference type="PANTHER" id="PTHR11487:SF0">
    <property type="entry name" value="S-ACYL FATTY ACID SYNTHASE THIOESTERASE, MEDIUM CHAIN"/>
    <property type="match status" value="1"/>
</dbReference>
<dbReference type="PANTHER" id="PTHR11487">
    <property type="entry name" value="THIOESTERASE"/>
    <property type="match status" value="1"/>
</dbReference>
<dbReference type="RefSeq" id="WP_153525591.1">
    <property type="nucleotide sequence ID" value="NZ_JBEPDZ010000015.1"/>
</dbReference>
<evidence type="ECO:0000259" key="2">
    <source>
        <dbReference type="Pfam" id="PF00975"/>
    </source>
</evidence>
<proteinExistence type="inferred from homology"/>
<evidence type="ECO:0000313" key="3">
    <source>
        <dbReference type="EMBL" id="MQT04150.1"/>
    </source>
</evidence>
<comment type="similarity">
    <text evidence="1">Belongs to the thioesterase family.</text>
</comment>
<dbReference type="InterPro" id="IPR029058">
    <property type="entry name" value="AB_hydrolase_fold"/>
</dbReference>
<feature type="domain" description="Thioesterase" evidence="2">
    <location>
        <begin position="7"/>
        <end position="219"/>
    </location>
</feature>
<evidence type="ECO:0000313" key="4">
    <source>
        <dbReference type="Proteomes" id="UP000419138"/>
    </source>
</evidence>
<dbReference type="GO" id="GO:0008610">
    <property type="term" value="P:lipid biosynthetic process"/>
    <property type="evidence" value="ECO:0007669"/>
    <property type="project" value="TreeGrafter"/>
</dbReference>
<comment type="caution">
    <text evidence="3">The sequence shown here is derived from an EMBL/GenBank/DDBJ whole genome shotgun (WGS) entry which is preliminary data.</text>
</comment>
<dbReference type="Proteomes" id="UP000419138">
    <property type="component" value="Unassembled WGS sequence"/>
</dbReference>
<evidence type="ECO:0000256" key="1">
    <source>
        <dbReference type="ARBA" id="ARBA00007169"/>
    </source>
</evidence>